<keyword evidence="4" id="KW-1185">Reference proteome</keyword>
<comment type="caution">
    <text evidence="3">The sequence shown here is derived from an EMBL/GenBank/DDBJ whole genome shotgun (WGS) entry which is preliminary data.</text>
</comment>
<keyword evidence="2" id="KW-0812">Transmembrane</keyword>
<dbReference type="EMBL" id="JAPDPI010000001">
    <property type="protein sequence ID" value="MCW3804040.1"/>
    <property type="molecule type" value="Genomic_DNA"/>
</dbReference>
<accession>A0AAE3SJ66</accession>
<name>A0AAE3SJ66_9BACT</name>
<protein>
    <submittedName>
        <fullName evidence="3">Uncharacterized protein</fullName>
    </submittedName>
</protein>
<keyword evidence="1" id="KW-0175">Coiled coil</keyword>
<evidence type="ECO:0000256" key="1">
    <source>
        <dbReference type="SAM" id="Coils"/>
    </source>
</evidence>
<dbReference type="AlphaFoldDB" id="A0AAE3SJ66"/>
<sequence>MSNQDNIHPQKSHKTAIIVGSISAVLLIILGFLYFKNKSEMQMLVDEMVEEKDMLTMEFETLALDYDSLKTSSDTLNLMLEKEREKISQLIEEIHTIKATNSSKIREYKKELTSLRKVLKNYVVQIDSLNQTNKALEQENQQFRRKVTTIQSSYKELEKEKENLEEKVDIASKLETYNMEASGLNSKDRSTTRASRVSKIRICFTIQKNITAEVGEKLVYLRLLRPDGALLYHSKQDLFKHENKEINFSASRIVEYGGDELDVCLYYKVDAGELTSGDYVADLFADGHHIGNMTFNLR</sequence>
<organism evidence="3 4">
    <name type="scientific">Plebeiibacterium marinum</name>
    <dbReference type="NCBI Taxonomy" id="2992111"/>
    <lineage>
        <taxon>Bacteria</taxon>
        <taxon>Pseudomonadati</taxon>
        <taxon>Bacteroidota</taxon>
        <taxon>Bacteroidia</taxon>
        <taxon>Marinilabiliales</taxon>
        <taxon>Marinilabiliaceae</taxon>
        <taxon>Plebeiibacterium</taxon>
    </lineage>
</organism>
<evidence type="ECO:0000256" key="2">
    <source>
        <dbReference type="SAM" id="Phobius"/>
    </source>
</evidence>
<evidence type="ECO:0000313" key="4">
    <source>
        <dbReference type="Proteomes" id="UP001207408"/>
    </source>
</evidence>
<keyword evidence="2" id="KW-1133">Transmembrane helix</keyword>
<dbReference type="RefSeq" id="WP_301197264.1">
    <property type="nucleotide sequence ID" value="NZ_JAPDPI010000001.1"/>
</dbReference>
<reference evidence="3" key="1">
    <citation type="submission" date="2022-10" db="EMBL/GenBank/DDBJ databases">
        <authorList>
            <person name="Yu W.X."/>
        </authorList>
    </citation>
    <scope>NUCLEOTIDE SEQUENCE</scope>
    <source>
        <strain evidence="3">D04</strain>
    </source>
</reference>
<keyword evidence="2" id="KW-0472">Membrane</keyword>
<evidence type="ECO:0000313" key="3">
    <source>
        <dbReference type="EMBL" id="MCW3804040.1"/>
    </source>
</evidence>
<feature type="coiled-coil region" evidence="1">
    <location>
        <begin position="73"/>
        <end position="174"/>
    </location>
</feature>
<feature type="transmembrane region" description="Helical" evidence="2">
    <location>
        <begin position="15"/>
        <end position="35"/>
    </location>
</feature>
<proteinExistence type="predicted"/>
<dbReference type="Proteomes" id="UP001207408">
    <property type="component" value="Unassembled WGS sequence"/>
</dbReference>
<gene>
    <name evidence="3" type="ORF">OM074_00295</name>
</gene>